<dbReference type="GO" id="GO:0008610">
    <property type="term" value="P:lipid biosynthetic process"/>
    <property type="evidence" value="ECO:0007669"/>
    <property type="project" value="InterPro"/>
</dbReference>
<dbReference type="RefSeq" id="WP_133361641.1">
    <property type="nucleotide sequence ID" value="NZ_SMUV01000074.1"/>
</dbReference>
<evidence type="ECO:0000313" key="10">
    <source>
        <dbReference type="Proteomes" id="UP000295301"/>
    </source>
</evidence>
<keyword evidence="4 6" id="KW-0472">Membrane</keyword>
<feature type="transmembrane region" description="Helical" evidence="6">
    <location>
        <begin position="408"/>
        <end position="426"/>
    </location>
</feature>
<dbReference type="GO" id="GO:0005506">
    <property type="term" value="F:iron ion binding"/>
    <property type="evidence" value="ECO:0007669"/>
    <property type="project" value="InterPro"/>
</dbReference>
<sequence>MEIIIAFGQYLLSLPFSMQVRVSAFYLCCTVVLAGAIWLARGRPAPFLSWLLPRAVYRHRSNLLDIGLFLTHNLASFLGVFGALMFTPAVAHWVLGLLGGAAEGGLPITWGRSLAATVLIVMASDFCKYWAHRIHHEWKLLWPFHAVHHSADVLTPLTVMRAHPVESIVRNLLISGLVGVVQALILVLLVGRIDLVTIAGANALYFLFNTLGANLRHSHIWLSYGYVLEHILISPAQHQVHHSVDVRHHDKNYGAIFALWDWMFGTLYVPRSRETLTFGIADAAGQRTEQPHQTLGQALFKPFAESWEALSARLPRRNGAPLEDAMTPGFSLWLDTLRAAAALCVLFGHMAHIRFTGGDYYFLREINIASDAVIVFFVLSGVVIAYTAGRDGSLGRYAFNRVTRLYSVLIPALVLTLAFDAIGTRIDMSAYPADYYGVLPLWEFLARGLSFSNEWQGLTERVRLGTNGPLWSLSYEVGFYMLFGAALFLRGALRWVMLALIALVVGLPVLALLPAWLMGVAVWSLGGRLARIAPARAWPLALLPVGCLILLKIAGLDRLLTLVTIHALAPVSHHALLAYSDEVLWNTVIGACVALHLLGVRHIADGRASTVPGIAARTVRWVAGASFSIYVVHYPTLHLLDATLPETLPGYDLWLLGLTLGTCFAFAALFERPLKRIRALCTPLWVAAARALAPRRARAARAARSAGSGSRRGSPPSGSAGCRRA</sequence>
<feature type="transmembrane region" description="Helical" evidence="6">
    <location>
        <begin position="368"/>
        <end position="388"/>
    </location>
</feature>
<dbReference type="OrthoDB" id="9770329at2"/>
<evidence type="ECO:0000256" key="2">
    <source>
        <dbReference type="ARBA" id="ARBA00022692"/>
    </source>
</evidence>
<organism evidence="9 10">
    <name type="scientific">Antarcticimicrobium luteum</name>
    <dbReference type="NCBI Taxonomy" id="2547397"/>
    <lineage>
        <taxon>Bacteria</taxon>
        <taxon>Pseudomonadati</taxon>
        <taxon>Pseudomonadota</taxon>
        <taxon>Alphaproteobacteria</taxon>
        <taxon>Rhodobacterales</taxon>
        <taxon>Paracoccaceae</taxon>
        <taxon>Antarcticimicrobium</taxon>
    </lineage>
</organism>
<keyword evidence="10" id="KW-1185">Reference proteome</keyword>
<keyword evidence="3 6" id="KW-1133">Transmembrane helix</keyword>
<feature type="transmembrane region" description="Helical" evidence="6">
    <location>
        <begin position="195"/>
        <end position="215"/>
    </location>
</feature>
<gene>
    <name evidence="9" type="ORF">E1832_20450</name>
</gene>
<dbReference type="Proteomes" id="UP000295301">
    <property type="component" value="Unassembled WGS sequence"/>
</dbReference>
<name>A0A4R5UQB9_9RHOB</name>
<dbReference type="GO" id="GO:0016020">
    <property type="term" value="C:membrane"/>
    <property type="evidence" value="ECO:0007669"/>
    <property type="project" value="UniProtKB-SubCell"/>
</dbReference>
<feature type="transmembrane region" description="Helical" evidence="6">
    <location>
        <begin position="496"/>
        <end position="517"/>
    </location>
</feature>
<dbReference type="AlphaFoldDB" id="A0A4R5UQB9"/>
<feature type="region of interest" description="Disordered" evidence="5">
    <location>
        <begin position="702"/>
        <end position="725"/>
    </location>
</feature>
<feature type="transmembrane region" description="Helical" evidence="6">
    <location>
        <begin position="336"/>
        <end position="356"/>
    </location>
</feature>
<evidence type="ECO:0000256" key="1">
    <source>
        <dbReference type="ARBA" id="ARBA00004370"/>
    </source>
</evidence>
<feature type="transmembrane region" description="Helical" evidence="6">
    <location>
        <begin position="470"/>
        <end position="489"/>
    </location>
</feature>
<feature type="transmembrane region" description="Helical" evidence="6">
    <location>
        <begin position="653"/>
        <end position="670"/>
    </location>
</feature>
<evidence type="ECO:0000256" key="3">
    <source>
        <dbReference type="ARBA" id="ARBA00022989"/>
    </source>
</evidence>
<evidence type="ECO:0000259" key="8">
    <source>
        <dbReference type="Pfam" id="PF04116"/>
    </source>
</evidence>
<dbReference type="GO" id="GO:0016491">
    <property type="term" value="F:oxidoreductase activity"/>
    <property type="evidence" value="ECO:0007669"/>
    <property type="project" value="InterPro"/>
</dbReference>
<feature type="transmembrane region" description="Helical" evidence="6">
    <location>
        <begin position="537"/>
        <end position="554"/>
    </location>
</feature>
<dbReference type="Pfam" id="PF01757">
    <property type="entry name" value="Acyl_transf_3"/>
    <property type="match status" value="1"/>
</dbReference>
<dbReference type="PANTHER" id="PTHR11863">
    <property type="entry name" value="STEROL DESATURASE"/>
    <property type="match status" value="1"/>
</dbReference>
<feature type="domain" description="Fatty acid hydroxylase" evidence="8">
    <location>
        <begin position="118"/>
        <end position="266"/>
    </location>
</feature>
<feature type="transmembrane region" description="Helical" evidence="6">
    <location>
        <begin position="559"/>
        <end position="577"/>
    </location>
</feature>
<comment type="caution">
    <text evidence="9">The sequence shown here is derived from an EMBL/GenBank/DDBJ whole genome shotgun (WGS) entry which is preliminary data.</text>
</comment>
<feature type="domain" description="Acyltransferase 3" evidence="7">
    <location>
        <begin position="332"/>
        <end position="666"/>
    </location>
</feature>
<feature type="transmembrane region" description="Helical" evidence="6">
    <location>
        <begin position="168"/>
        <end position="189"/>
    </location>
</feature>
<evidence type="ECO:0000259" key="7">
    <source>
        <dbReference type="Pfam" id="PF01757"/>
    </source>
</evidence>
<evidence type="ECO:0000256" key="4">
    <source>
        <dbReference type="ARBA" id="ARBA00023136"/>
    </source>
</evidence>
<evidence type="ECO:0000313" key="9">
    <source>
        <dbReference type="EMBL" id="TDK41071.1"/>
    </source>
</evidence>
<dbReference type="InterPro" id="IPR002656">
    <property type="entry name" value="Acyl_transf_3_dom"/>
</dbReference>
<accession>A0A4R5UQB9</accession>
<dbReference type="EMBL" id="SMUV01000074">
    <property type="protein sequence ID" value="TDK41071.1"/>
    <property type="molecule type" value="Genomic_DNA"/>
</dbReference>
<evidence type="ECO:0000256" key="5">
    <source>
        <dbReference type="SAM" id="MobiDB-lite"/>
    </source>
</evidence>
<dbReference type="GO" id="GO:0016747">
    <property type="term" value="F:acyltransferase activity, transferring groups other than amino-acyl groups"/>
    <property type="evidence" value="ECO:0007669"/>
    <property type="project" value="InterPro"/>
</dbReference>
<feature type="transmembrane region" description="Helical" evidence="6">
    <location>
        <begin position="63"/>
        <end position="90"/>
    </location>
</feature>
<feature type="transmembrane region" description="Helical" evidence="6">
    <location>
        <begin position="583"/>
        <end position="602"/>
    </location>
</feature>
<dbReference type="Pfam" id="PF04116">
    <property type="entry name" value="FA_hydroxylase"/>
    <property type="match status" value="1"/>
</dbReference>
<dbReference type="InterPro" id="IPR050307">
    <property type="entry name" value="Sterol_Desaturase_Related"/>
</dbReference>
<reference evidence="9 10" key="1">
    <citation type="submission" date="2019-03" db="EMBL/GenBank/DDBJ databases">
        <title>Ruegeria lutea sp. nov., a novel strain, isolated from marine sediment, the Masan Bay, South Korea.</title>
        <authorList>
            <person name="Kim J."/>
            <person name="Kim D.-Y."/>
            <person name="Lee S.-S."/>
        </authorList>
    </citation>
    <scope>NUCLEOTIDE SEQUENCE [LARGE SCALE GENOMIC DNA]</scope>
    <source>
        <strain evidence="9 10">318-1</strain>
    </source>
</reference>
<feature type="transmembrane region" description="Helical" evidence="6">
    <location>
        <begin position="614"/>
        <end position="633"/>
    </location>
</feature>
<proteinExistence type="predicted"/>
<evidence type="ECO:0008006" key="11">
    <source>
        <dbReference type="Google" id="ProtNLM"/>
    </source>
</evidence>
<comment type="subcellular location">
    <subcellularLocation>
        <location evidence="1">Membrane</location>
    </subcellularLocation>
</comment>
<evidence type="ECO:0000256" key="6">
    <source>
        <dbReference type="SAM" id="Phobius"/>
    </source>
</evidence>
<feature type="transmembrane region" description="Helical" evidence="6">
    <location>
        <begin position="24"/>
        <end position="42"/>
    </location>
</feature>
<keyword evidence="2 6" id="KW-0812">Transmembrane</keyword>
<protein>
    <recommendedName>
        <fullName evidence="11">Fatty acid hydroxylase domain-containing protein</fullName>
    </recommendedName>
</protein>
<dbReference type="InterPro" id="IPR006694">
    <property type="entry name" value="Fatty_acid_hydroxylase"/>
</dbReference>